<reference evidence="1" key="1">
    <citation type="journal article" date="2014" name="Front. Microbiol.">
        <title>High frequency of phylogenetically diverse reductive dehalogenase-homologous genes in deep subseafloor sedimentary metagenomes.</title>
        <authorList>
            <person name="Kawai M."/>
            <person name="Futagami T."/>
            <person name="Toyoda A."/>
            <person name="Takaki Y."/>
            <person name="Nishi S."/>
            <person name="Hori S."/>
            <person name="Arai W."/>
            <person name="Tsubouchi T."/>
            <person name="Morono Y."/>
            <person name="Uchiyama I."/>
            <person name="Ito T."/>
            <person name="Fujiyama A."/>
            <person name="Inagaki F."/>
            <person name="Takami H."/>
        </authorList>
    </citation>
    <scope>NUCLEOTIDE SEQUENCE</scope>
    <source>
        <strain evidence="1">Expedition CK06-06</strain>
    </source>
</reference>
<name>X0RQF1_9ZZZZ</name>
<evidence type="ECO:0000313" key="1">
    <source>
        <dbReference type="EMBL" id="GAF71084.1"/>
    </source>
</evidence>
<organism evidence="1">
    <name type="scientific">marine sediment metagenome</name>
    <dbReference type="NCBI Taxonomy" id="412755"/>
    <lineage>
        <taxon>unclassified sequences</taxon>
        <taxon>metagenomes</taxon>
        <taxon>ecological metagenomes</taxon>
    </lineage>
</organism>
<evidence type="ECO:0008006" key="2">
    <source>
        <dbReference type="Google" id="ProtNLM"/>
    </source>
</evidence>
<protein>
    <recommendedName>
        <fullName evidence="2">DUF1326 domain-containing protein</fullName>
    </recommendedName>
</protein>
<comment type="caution">
    <text evidence="1">The sequence shown here is derived from an EMBL/GenBank/DDBJ whole genome shotgun (WGS) entry which is preliminary data.</text>
</comment>
<dbReference type="EMBL" id="BARS01000060">
    <property type="protein sequence ID" value="GAF71084.1"/>
    <property type="molecule type" value="Genomic_DNA"/>
</dbReference>
<proteinExistence type="predicted"/>
<dbReference type="AlphaFoldDB" id="X0RQF1"/>
<gene>
    <name evidence="1" type="ORF">S01H1_00188</name>
</gene>
<sequence length="196" mass="22096">MSWKMKGVWYEACASEGHCSVYFARDMEAPCKSFQLFQIKEGQIDNVDMGGILVITVADLFSPKFIDLMFQGGEGGIYISEAASAEQRRVLEPFFTNNVPGMILVRKTLGVRFVDINLSQEDNTYHITMPYGEMKLSLTVGGDGKNPQRLENSIFSAMLRDIKICNTHFWKYSDFGKNWEFVNRSGAIADFDLQGG</sequence>
<accession>X0RQF1</accession>
<dbReference type="InterPro" id="IPR009758">
    <property type="entry name" value="DUF1326"/>
</dbReference>
<dbReference type="Pfam" id="PF07040">
    <property type="entry name" value="DUF1326"/>
    <property type="match status" value="1"/>
</dbReference>